<evidence type="ECO:0000256" key="1">
    <source>
        <dbReference type="SAM" id="MobiDB-lite"/>
    </source>
</evidence>
<accession>A0A915YC42</accession>
<dbReference type="KEGG" id="aup:AsAng_0010580"/>
<dbReference type="InterPro" id="IPR058093">
    <property type="entry name" value="LA_2272-like"/>
</dbReference>
<evidence type="ECO:0000313" key="2">
    <source>
        <dbReference type="EMBL" id="BDS10350.1"/>
    </source>
</evidence>
<feature type="compositionally biased region" description="Basic residues" evidence="1">
    <location>
        <begin position="100"/>
        <end position="115"/>
    </location>
</feature>
<dbReference type="Proteomes" id="UP001060919">
    <property type="component" value="Chromosome"/>
</dbReference>
<proteinExistence type="predicted"/>
<dbReference type="AlphaFoldDB" id="A0A915YC42"/>
<dbReference type="RefSeq" id="WP_264791671.1">
    <property type="nucleotide sequence ID" value="NZ_AP026867.1"/>
</dbReference>
<name>A0A915YC42_9BACT</name>
<keyword evidence="3" id="KW-1185">Reference proteome</keyword>
<dbReference type="Gene3D" id="3.55.50.30">
    <property type="match status" value="1"/>
</dbReference>
<protein>
    <submittedName>
        <fullName evidence="2">STN domain-containing protein</fullName>
    </submittedName>
</protein>
<gene>
    <name evidence="2" type="ORF">AsAng_0010580</name>
</gene>
<reference evidence="2" key="1">
    <citation type="submission" date="2022-09" db="EMBL/GenBank/DDBJ databases">
        <title>Aureispira anguillicida sp. nov., isolated from Leptocephalus of Japanese eel Anguilla japonica.</title>
        <authorList>
            <person name="Yuasa K."/>
            <person name="Mekata T."/>
            <person name="Ikunari K."/>
        </authorList>
    </citation>
    <scope>NUCLEOTIDE SEQUENCE</scope>
    <source>
        <strain evidence="2">EL160426</strain>
    </source>
</reference>
<feature type="region of interest" description="Disordered" evidence="1">
    <location>
        <begin position="96"/>
        <end position="124"/>
    </location>
</feature>
<organism evidence="2 3">
    <name type="scientific">Aureispira anguillae</name>
    <dbReference type="NCBI Taxonomy" id="2864201"/>
    <lineage>
        <taxon>Bacteria</taxon>
        <taxon>Pseudomonadati</taxon>
        <taxon>Bacteroidota</taxon>
        <taxon>Saprospiria</taxon>
        <taxon>Saprospirales</taxon>
        <taxon>Saprospiraceae</taxon>
        <taxon>Aureispira</taxon>
    </lineage>
</organism>
<sequence>MINKINIIILLFLLSFGKLYAQQVEVHFSEISLKEVLDEISANYNLQFSYSNNYLKLDRKISFHSEGKTLEATLDQLFSENNIAYATIGSQLVLKPSKAKDRKRKERKKRKKKREEKREEQSKRTLERGTLFDFDIHSELIGSTEALVEPEEKIERSFITINEIEPLVPESITGKVRYEDALTSERTPYVSSGAKKNKTSVGQFSILPFLATNAKYRSRYNVLSLNFFWGVNGGVNGLEVGIVGNTITRNVRGVQLSNLFNTVKGNLFGLQVSGMLNLTKGKVMGIQLAGIFNLGSNIFGTQVGGLANIARNLHGMQLSSLSNLATDVYGFQVSGLFNFANGKLFGSQIGGLGNIAWGGKSAVQFAGGFNMSAKAQFQIASLFNMAQNIEGAQLGTVNIARKVKGMQFGVVNTTRKLIGGQVGIINVAKKAEGAMIGLINVVDTIKGAPLGIINIVKKNGYNRFELSGSEAMYINIGAKFGPRHYYHIIQGGWRINSDNTYSWSLGLGVGTLFDLSENIHLNIELVCSHVNEAVFWLTKLNLLNQFKLTMDVKLTEKVSFFWGPTFNAQVSNLYDTNKQVYGSSIMPYTLFDQTNKGTNLKMWIGGVIGLRF</sequence>
<evidence type="ECO:0000313" key="3">
    <source>
        <dbReference type="Proteomes" id="UP001060919"/>
    </source>
</evidence>
<dbReference type="NCBIfam" id="NF047436">
    <property type="entry name" value="LA_2272_repeat"/>
    <property type="match status" value="1"/>
</dbReference>
<dbReference type="EMBL" id="AP026867">
    <property type="protein sequence ID" value="BDS10350.1"/>
    <property type="molecule type" value="Genomic_DNA"/>
</dbReference>